<proteinExistence type="predicted"/>
<comment type="caution">
    <text evidence="2">The sequence shown here is derived from an EMBL/GenBank/DDBJ whole genome shotgun (WGS) entry which is preliminary data.</text>
</comment>
<dbReference type="RefSeq" id="WP_075366296.1">
    <property type="nucleotide sequence ID" value="NZ_MLBF01000039.1"/>
</dbReference>
<reference evidence="2 3" key="1">
    <citation type="submission" date="2016-09" db="EMBL/GenBank/DDBJ databases">
        <title>Complete genome of Desulfosporosinus sp. OL.</title>
        <authorList>
            <person name="Mardanov A."/>
            <person name="Beletsky A."/>
            <person name="Panova A."/>
            <person name="Karnachuk O."/>
            <person name="Ravin N."/>
        </authorList>
    </citation>
    <scope>NUCLEOTIDE SEQUENCE [LARGE SCALE GENOMIC DNA]</scope>
    <source>
        <strain evidence="2 3">OL</strain>
    </source>
</reference>
<dbReference type="AlphaFoldDB" id="A0A1Q8QN74"/>
<dbReference type="Proteomes" id="UP000186102">
    <property type="component" value="Unassembled WGS sequence"/>
</dbReference>
<dbReference type="InterPro" id="IPR029058">
    <property type="entry name" value="AB_hydrolase_fold"/>
</dbReference>
<sequence length="109" mass="12608">MLHKNFTFKSDEGTEIYVYVWMPDKKVDLKGIFQIAHGMAETGARYERFAKKLTDNGYIVYINDHRGHGKTAKTVENVGYLGEAEGFKWLVEDLHKLSEIIHKKMGIKM</sequence>
<dbReference type="SUPFAM" id="SSF53474">
    <property type="entry name" value="alpha/beta-Hydrolases"/>
    <property type="match status" value="1"/>
</dbReference>
<dbReference type="Pfam" id="PF12146">
    <property type="entry name" value="Hydrolase_4"/>
    <property type="match status" value="1"/>
</dbReference>
<protein>
    <submittedName>
        <fullName evidence="2">Lysophospholipase</fullName>
    </submittedName>
</protein>
<keyword evidence="3" id="KW-1185">Reference proteome</keyword>
<name>A0A1Q8QN74_9FIRM</name>
<dbReference type="OrthoDB" id="9806902at2"/>
<dbReference type="STRING" id="1888891.DSOL_3876"/>
<evidence type="ECO:0000313" key="2">
    <source>
        <dbReference type="EMBL" id="OLN28799.1"/>
    </source>
</evidence>
<evidence type="ECO:0000313" key="3">
    <source>
        <dbReference type="Proteomes" id="UP000186102"/>
    </source>
</evidence>
<dbReference type="EMBL" id="MLBF01000039">
    <property type="protein sequence ID" value="OLN28799.1"/>
    <property type="molecule type" value="Genomic_DNA"/>
</dbReference>
<dbReference type="Gene3D" id="3.40.50.1820">
    <property type="entry name" value="alpha/beta hydrolase"/>
    <property type="match status" value="1"/>
</dbReference>
<organism evidence="2 3">
    <name type="scientific">Desulfosporosinus metallidurans</name>
    <dbReference type="NCBI Taxonomy" id="1888891"/>
    <lineage>
        <taxon>Bacteria</taxon>
        <taxon>Bacillati</taxon>
        <taxon>Bacillota</taxon>
        <taxon>Clostridia</taxon>
        <taxon>Eubacteriales</taxon>
        <taxon>Desulfitobacteriaceae</taxon>
        <taxon>Desulfosporosinus</taxon>
    </lineage>
</organism>
<evidence type="ECO:0000259" key="1">
    <source>
        <dbReference type="Pfam" id="PF12146"/>
    </source>
</evidence>
<dbReference type="InterPro" id="IPR022742">
    <property type="entry name" value="Hydrolase_4"/>
</dbReference>
<feature type="domain" description="Serine aminopeptidase S33" evidence="1">
    <location>
        <begin position="30"/>
        <end position="103"/>
    </location>
</feature>
<accession>A0A1Q8QN74</accession>
<gene>
    <name evidence="2" type="ORF">DSOL_3876</name>
</gene>